<dbReference type="Pfam" id="PF02441">
    <property type="entry name" value="Flavoprotein"/>
    <property type="match status" value="1"/>
</dbReference>
<dbReference type="SUPFAM" id="SSF52507">
    <property type="entry name" value="Homo-oligomeric flavin-containing Cys decarboxylases, HFCD"/>
    <property type="match status" value="1"/>
</dbReference>
<keyword evidence="3" id="KW-1185">Reference proteome</keyword>
<dbReference type="InterPro" id="IPR003382">
    <property type="entry name" value="Flavoprotein"/>
</dbReference>
<dbReference type="EMBL" id="JAVHUY010000056">
    <property type="protein sequence ID" value="MDQ7910448.1"/>
    <property type="molecule type" value="Genomic_DNA"/>
</dbReference>
<evidence type="ECO:0000313" key="3">
    <source>
        <dbReference type="Proteomes" id="UP001230908"/>
    </source>
</evidence>
<reference evidence="2 3" key="1">
    <citation type="submission" date="2023-08" db="EMBL/GenBank/DDBJ databases">
        <title>Phytohabitans sansha sp. nov., isolated from marine sediment.</title>
        <authorList>
            <person name="Zhao Y."/>
            <person name="Yi K."/>
        </authorList>
    </citation>
    <scope>NUCLEOTIDE SEQUENCE [LARGE SCALE GENOMIC DNA]</scope>
    <source>
        <strain evidence="2 3">ZYX-F-186</strain>
    </source>
</reference>
<accession>A0ABU0ZU23</accession>
<comment type="caution">
    <text evidence="2">The sequence shown here is derived from an EMBL/GenBank/DDBJ whole genome shotgun (WGS) entry which is preliminary data.</text>
</comment>
<dbReference type="Gene3D" id="3.40.50.1950">
    <property type="entry name" value="Flavin prenyltransferase-like"/>
    <property type="match status" value="1"/>
</dbReference>
<name>A0ABU0ZU23_9ACTN</name>
<evidence type="ECO:0000259" key="1">
    <source>
        <dbReference type="Pfam" id="PF02441"/>
    </source>
</evidence>
<dbReference type="Proteomes" id="UP001230908">
    <property type="component" value="Unassembled WGS sequence"/>
</dbReference>
<evidence type="ECO:0000313" key="2">
    <source>
        <dbReference type="EMBL" id="MDQ7910448.1"/>
    </source>
</evidence>
<protein>
    <submittedName>
        <fullName evidence="2">Flavoprotein</fullName>
    </submittedName>
</protein>
<dbReference type="RefSeq" id="WP_308717696.1">
    <property type="nucleotide sequence ID" value="NZ_JAVHUY010000056.1"/>
</dbReference>
<organism evidence="2 3">
    <name type="scientific">Phytohabitans maris</name>
    <dbReference type="NCBI Taxonomy" id="3071409"/>
    <lineage>
        <taxon>Bacteria</taxon>
        <taxon>Bacillati</taxon>
        <taxon>Actinomycetota</taxon>
        <taxon>Actinomycetes</taxon>
        <taxon>Micromonosporales</taxon>
        <taxon>Micromonosporaceae</taxon>
    </lineage>
</organism>
<sequence>MANPPAVTAVVCAAAPAPRAHRLVDLARARGWAVEVVATPAAVAFLDLPAFEALAGGPVRVVHRPAPVRPAPPDAVVVAPATYNTVCKLALGVSDNYALGSVAEAIGRGLPVAVLPFVHSAFAARAPFRAAVESLRAEGVRVVFGPGRWQPHPPGTGDGRVDSFPWAAALDAAGVVARGSS</sequence>
<feature type="domain" description="Flavoprotein" evidence="1">
    <location>
        <begin position="7"/>
        <end position="135"/>
    </location>
</feature>
<proteinExistence type="predicted"/>
<gene>
    <name evidence="2" type="ORF">RB614_38735</name>
</gene>
<dbReference type="InterPro" id="IPR036551">
    <property type="entry name" value="Flavin_trans-like"/>
</dbReference>